<dbReference type="PANTHER" id="PTHR42850:SF2">
    <property type="entry name" value="BLL5683 PROTEIN"/>
    <property type="match status" value="1"/>
</dbReference>
<protein>
    <submittedName>
        <fullName evidence="2">Metallophosphoesterase</fullName>
    </submittedName>
</protein>
<proteinExistence type="predicted"/>
<dbReference type="OrthoDB" id="9813918at2"/>
<dbReference type="Proteomes" id="UP000215027">
    <property type="component" value="Chromosome I"/>
</dbReference>
<keyword evidence="3" id="KW-1185">Reference proteome</keyword>
<feature type="domain" description="Calcineurin-like phosphoesterase" evidence="1">
    <location>
        <begin position="1"/>
        <end position="165"/>
    </location>
</feature>
<dbReference type="InterPro" id="IPR029052">
    <property type="entry name" value="Metallo-depent_PP-like"/>
</dbReference>
<dbReference type="PANTHER" id="PTHR42850">
    <property type="entry name" value="METALLOPHOSPHOESTERASE"/>
    <property type="match status" value="1"/>
</dbReference>
<sequence length="298" mass="33146">MKLAVLSDIHGNWPALAATAADIDAWRPDVVLVNGDVVNDGPRNPACWDYVAQRRQRDGWLILRGNHEEYVAEWRDPAMPRQGPAYDLIRLSRWTYEQLGGRVDELGALPDRWDFVAPDGSRLAAMHGTLLGNRAGIYPFTSDEEARRRVVGGAAVFLTAHTHVPHLRTLDGALIVNTGSVGIPGDGDGRAAYGRLTWTRAGGWQAAIERVAYDRAAAERDYFTSGFMDEAGPEAELSLVQFRLARDVRTRWAAVYRERILKGELTLAQAVDEWLDREEFRPSRRAAAAGLSPVKRAY</sequence>
<organism evidence="2 3">
    <name type="scientific">Candidatus Promineifilum breve</name>
    <dbReference type="NCBI Taxonomy" id="1806508"/>
    <lineage>
        <taxon>Bacteria</taxon>
        <taxon>Bacillati</taxon>
        <taxon>Chloroflexota</taxon>
        <taxon>Ardenticatenia</taxon>
        <taxon>Candidatus Promineifilales</taxon>
        <taxon>Candidatus Promineifilaceae</taxon>
        <taxon>Candidatus Promineifilum</taxon>
    </lineage>
</organism>
<evidence type="ECO:0000259" key="1">
    <source>
        <dbReference type="Pfam" id="PF00149"/>
    </source>
</evidence>
<evidence type="ECO:0000313" key="2">
    <source>
        <dbReference type="EMBL" id="CUS03742.2"/>
    </source>
</evidence>
<reference evidence="2" key="1">
    <citation type="submission" date="2016-01" db="EMBL/GenBank/DDBJ databases">
        <authorList>
            <person name="Mcilroy J.S."/>
            <person name="Karst M S."/>
            <person name="Albertsen M."/>
        </authorList>
    </citation>
    <scope>NUCLEOTIDE SEQUENCE</scope>
    <source>
        <strain evidence="2">Cfx-K</strain>
    </source>
</reference>
<dbReference type="SUPFAM" id="SSF56300">
    <property type="entry name" value="Metallo-dependent phosphatases"/>
    <property type="match status" value="1"/>
</dbReference>
<gene>
    <name evidence="2" type="ORF">CFX0092_A1864</name>
</gene>
<dbReference type="GO" id="GO:0016791">
    <property type="term" value="F:phosphatase activity"/>
    <property type="evidence" value="ECO:0007669"/>
    <property type="project" value="TreeGrafter"/>
</dbReference>
<dbReference type="Gene3D" id="3.60.21.10">
    <property type="match status" value="1"/>
</dbReference>
<evidence type="ECO:0000313" key="3">
    <source>
        <dbReference type="Proteomes" id="UP000215027"/>
    </source>
</evidence>
<dbReference type="InterPro" id="IPR050126">
    <property type="entry name" value="Ap4A_hydrolase"/>
</dbReference>
<dbReference type="GO" id="GO:0005737">
    <property type="term" value="C:cytoplasm"/>
    <property type="evidence" value="ECO:0007669"/>
    <property type="project" value="TreeGrafter"/>
</dbReference>
<dbReference type="InterPro" id="IPR004843">
    <property type="entry name" value="Calcineurin-like_PHP"/>
</dbReference>
<accession>A0A160T2E3</accession>
<dbReference type="KEGG" id="pbf:CFX0092_A1864"/>
<dbReference type="AlphaFoldDB" id="A0A160T2E3"/>
<dbReference type="EMBL" id="LN890655">
    <property type="protein sequence ID" value="CUS03742.2"/>
    <property type="molecule type" value="Genomic_DNA"/>
</dbReference>
<dbReference type="Pfam" id="PF00149">
    <property type="entry name" value="Metallophos"/>
    <property type="match status" value="1"/>
</dbReference>
<name>A0A160T2E3_9CHLR</name>
<dbReference type="RefSeq" id="WP_095043190.1">
    <property type="nucleotide sequence ID" value="NZ_LN890655.1"/>
</dbReference>